<keyword evidence="3" id="KW-1185">Reference proteome</keyword>
<dbReference type="Gene3D" id="3.30.460.10">
    <property type="entry name" value="Beta Polymerase, domain 2"/>
    <property type="match status" value="1"/>
</dbReference>
<feature type="domain" description="RelA/SpoT" evidence="1">
    <location>
        <begin position="50"/>
        <end position="176"/>
    </location>
</feature>
<dbReference type="InterPro" id="IPR007685">
    <property type="entry name" value="RelA_SpoT"/>
</dbReference>
<dbReference type="PANTHER" id="PTHR41773">
    <property type="entry name" value="GTP PYROPHOSPHATASE-RELATED"/>
    <property type="match status" value="1"/>
</dbReference>
<accession>A0ABV7XWJ4</accession>
<dbReference type="RefSeq" id="WP_290297928.1">
    <property type="nucleotide sequence ID" value="NZ_JAUFQR010000001.1"/>
</dbReference>
<proteinExistence type="predicted"/>
<protein>
    <submittedName>
        <fullName evidence="2">GTP pyrophosphokinase family protein</fullName>
    </submittedName>
</protein>
<organism evidence="2 3">
    <name type="scientific">Chryseobacterium tructae</name>
    <dbReference type="NCBI Taxonomy" id="1037380"/>
    <lineage>
        <taxon>Bacteria</taxon>
        <taxon>Pseudomonadati</taxon>
        <taxon>Bacteroidota</taxon>
        <taxon>Flavobacteriia</taxon>
        <taxon>Flavobacteriales</taxon>
        <taxon>Weeksellaceae</taxon>
        <taxon>Chryseobacterium group</taxon>
        <taxon>Chryseobacterium</taxon>
    </lineage>
</organism>
<name>A0ABV7XWJ4_9FLAO</name>
<dbReference type="Pfam" id="PF04607">
    <property type="entry name" value="RelA_SpoT"/>
    <property type="match status" value="1"/>
</dbReference>
<evidence type="ECO:0000313" key="2">
    <source>
        <dbReference type="EMBL" id="MFC3756997.1"/>
    </source>
</evidence>
<dbReference type="Gene3D" id="1.10.287.860">
    <property type="entry name" value="Nucleotidyltransferase"/>
    <property type="match status" value="1"/>
</dbReference>
<dbReference type="PANTHER" id="PTHR41773:SF1">
    <property type="entry name" value="RELA_SPOT DOMAIN-CONTAINING PROTEIN"/>
    <property type="match status" value="1"/>
</dbReference>
<sequence>MNENKNQIVESSVNWFIEKRHLFKKLCFKIESILVEVLEEEKLSFHAITSRVKDVESFRNKISNEKYDNPIEQITDLSGIRIITYVEDDVKKISKIVENIFEIDNEKSIDKSKNLGTDKVGYKSVHYIGKLKKDRLKLVEYKSLEGLVFEIQIRSILQHAWAEIEHDRNYKFSGKLPDEIARRFMLLSGSLEIADREFNNISKEIDELSNKVIEGTQSGELNFEINSTSLEAYIRKKFSPLYKENKILPVDTNKVITELKSFGINTIDELDKLSSETIINKILNYNFTEKTTIIGILRTIMMLTDAEKYFEKAWQKNWINISEQTYHLLLSENIPIDKYLEENSIKKKKR</sequence>
<evidence type="ECO:0000313" key="3">
    <source>
        <dbReference type="Proteomes" id="UP001595735"/>
    </source>
</evidence>
<gene>
    <name evidence="2" type="ORF">ACFONJ_13535</name>
</gene>
<dbReference type="EMBL" id="JBHRYO010000002">
    <property type="protein sequence ID" value="MFC3756997.1"/>
    <property type="molecule type" value="Genomic_DNA"/>
</dbReference>
<dbReference type="InterPro" id="IPR043519">
    <property type="entry name" value="NT_sf"/>
</dbReference>
<reference evidence="3" key="1">
    <citation type="journal article" date="2019" name="Int. J. Syst. Evol. Microbiol.">
        <title>The Global Catalogue of Microorganisms (GCM) 10K type strain sequencing project: providing services to taxonomists for standard genome sequencing and annotation.</title>
        <authorList>
            <consortium name="The Broad Institute Genomics Platform"/>
            <consortium name="The Broad Institute Genome Sequencing Center for Infectious Disease"/>
            <person name="Wu L."/>
            <person name="Ma J."/>
        </authorList>
    </citation>
    <scope>NUCLEOTIDE SEQUENCE [LARGE SCALE GENOMIC DNA]</scope>
    <source>
        <strain evidence="3">CECT 7798</strain>
    </source>
</reference>
<dbReference type="CDD" id="cd05399">
    <property type="entry name" value="NT_Rel-Spo_like"/>
    <property type="match status" value="1"/>
</dbReference>
<dbReference type="SMART" id="SM00954">
    <property type="entry name" value="RelA_SpoT"/>
    <property type="match status" value="1"/>
</dbReference>
<dbReference type="Proteomes" id="UP001595735">
    <property type="component" value="Unassembled WGS sequence"/>
</dbReference>
<comment type="caution">
    <text evidence="2">The sequence shown here is derived from an EMBL/GenBank/DDBJ whole genome shotgun (WGS) entry which is preliminary data.</text>
</comment>
<evidence type="ECO:0000259" key="1">
    <source>
        <dbReference type="SMART" id="SM00954"/>
    </source>
</evidence>
<dbReference type="SUPFAM" id="SSF81301">
    <property type="entry name" value="Nucleotidyltransferase"/>
    <property type="match status" value="1"/>
</dbReference>